<dbReference type="AlphaFoldDB" id="A0A6A6XML6"/>
<comment type="similarity">
    <text evidence="2 7">Belongs to the cytochrome P450 family.</text>
</comment>
<dbReference type="EMBL" id="MU001807">
    <property type="protein sequence ID" value="KAF2797408.1"/>
    <property type="molecule type" value="Genomic_DNA"/>
</dbReference>
<accession>A0A6A6XML6</accession>
<organism evidence="8 9">
    <name type="scientific">Melanomma pulvis-pyrius CBS 109.77</name>
    <dbReference type="NCBI Taxonomy" id="1314802"/>
    <lineage>
        <taxon>Eukaryota</taxon>
        <taxon>Fungi</taxon>
        <taxon>Dikarya</taxon>
        <taxon>Ascomycota</taxon>
        <taxon>Pezizomycotina</taxon>
        <taxon>Dothideomycetes</taxon>
        <taxon>Pleosporomycetidae</taxon>
        <taxon>Pleosporales</taxon>
        <taxon>Melanommataceae</taxon>
        <taxon>Melanomma</taxon>
    </lineage>
</organism>
<dbReference type="OrthoDB" id="1470350at2759"/>
<dbReference type="PRINTS" id="PR00385">
    <property type="entry name" value="P450"/>
</dbReference>
<dbReference type="PANTHER" id="PTHR24305:SF210">
    <property type="entry name" value="CYTOCHROME P450 MONOOXYGENASE ASQL-RELATED"/>
    <property type="match status" value="1"/>
</dbReference>
<evidence type="ECO:0000313" key="9">
    <source>
        <dbReference type="Proteomes" id="UP000799757"/>
    </source>
</evidence>
<evidence type="ECO:0000256" key="5">
    <source>
        <dbReference type="ARBA" id="ARBA00023004"/>
    </source>
</evidence>
<dbReference type="CDD" id="cd11058">
    <property type="entry name" value="CYP60B-like"/>
    <property type="match status" value="1"/>
</dbReference>
<reference evidence="8" key="1">
    <citation type="journal article" date="2020" name="Stud. Mycol.">
        <title>101 Dothideomycetes genomes: a test case for predicting lifestyles and emergence of pathogens.</title>
        <authorList>
            <person name="Haridas S."/>
            <person name="Albert R."/>
            <person name="Binder M."/>
            <person name="Bloem J."/>
            <person name="Labutti K."/>
            <person name="Salamov A."/>
            <person name="Andreopoulos B."/>
            <person name="Baker S."/>
            <person name="Barry K."/>
            <person name="Bills G."/>
            <person name="Bluhm B."/>
            <person name="Cannon C."/>
            <person name="Castanera R."/>
            <person name="Culley D."/>
            <person name="Daum C."/>
            <person name="Ezra D."/>
            <person name="Gonzalez J."/>
            <person name="Henrissat B."/>
            <person name="Kuo A."/>
            <person name="Liang C."/>
            <person name="Lipzen A."/>
            <person name="Lutzoni F."/>
            <person name="Magnuson J."/>
            <person name="Mondo S."/>
            <person name="Nolan M."/>
            <person name="Ohm R."/>
            <person name="Pangilinan J."/>
            <person name="Park H.-J."/>
            <person name="Ramirez L."/>
            <person name="Alfaro M."/>
            <person name="Sun H."/>
            <person name="Tritt A."/>
            <person name="Yoshinaga Y."/>
            <person name="Zwiers L.-H."/>
            <person name="Turgeon B."/>
            <person name="Goodwin S."/>
            <person name="Spatafora J."/>
            <person name="Crous P."/>
            <person name="Grigoriev I."/>
        </authorList>
    </citation>
    <scope>NUCLEOTIDE SEQUENCE</scope>
    <source>
        <strain evidence="8">CBS 109.77</strain>
    </source>
</reference>
<evidence type="ECO:0000256" key="7">
    <source>
        <dbReference type="RuleBase" id="RU000461"/>
    </source>
</evidence>
<evidence type="ECO:0000256" key="1">
    <source>
        <dbReference type="ARBA" id="ARBA00001971"/>
    </source>
</evidence>
<protein>
    <submittedName>
        <fullName evidence="8">Cytochrome P450</fullName>
    </submittedName>
</protein>
<keyword evidence="7" id="KW-0503">Monooxygenase</keyword>
<dbReference type="GO" id="GO:0020037">
    <property type="term" value="F:heme binding"/>
    <property type="evidence" value="ECO:0007669"/>
    <property type="project" value="InterPro"/>
</dbReference>
<dbReference type="GO" id="GO:0004497">
    <property type="term" value="F:monooxygenase activity"/>
    <property type="evidence" value="ECO:0007669"/>
    <property type="project" value="UniProtKB-KW"/>
</dbReference>
<dbReference type="Pfam" id="PF00067">
    <property type="entry name" value="p450"/>
    <property type="match status" value="1"/>
</dbReference>
<keyword evidence="5 6" id="KW-0408">Iron</keyword>
<dbReference type="InterPro" id="IPR001128">
    <property type="entry name" value="Cyt_P450"/>
</dbReference>
<proteinExistence type="inferred from homology"/>
<dbReference type="InterPro" id="IPR017972">
    <property type="entry name" value="Cyt_P450_CS"/>
</dbReference>
<sequence>MHRYVSSLHKKYGDIVRIAPNEISFIDPQAWKDIYGHPTKANQGAMPTKHWGRYGNTVNGSYTLINAPDADHTRMRRIFTPAFSDRALKQQEPLFLKYVDLLVSKLKEGVESDQDQKFDMVRNYNFTTFDVMGDLTFGEPLHMLDNAEYDPWVSIIFGSIKAGSRISILTHWPALYKVFKALLPQSATQKRQDHFNYAVQRVTKRLEKGRDSEGVDLWDMVLKQEDGKGLTRGEMDANASLFMIAGTETTATLVSGLTYLLLKNPECMSKLVHEIRASFAGSADMHMEDVAALPYLNACMKEALRLYPPVASGLPRLTPPAGSTICGEYIPGGYTVTVPHLAMYTSARNFKDPHSFIPERWTGDERFADDNKVALQPFSFGTRDCVGKNMAYHEMRLIMTKVLYNFDLELCPESSDWSNQNTFTLWEKHPLMCKLKVVN</sequence>
<dbReference type="InterPro" id="IPR050121">
    <property type="entry name" value="Cytochrome_P450_monoxygenase"/>
</dbReference>
<evidence type="ECO:0000256" key="2">
    <source>
        <dbReference type="ARBA" id="ARBA00010617"/>
    </source>
</evidence>
<keyword evidence="9" id="KW-1185">Reference proteome</keyword>
<keyword evidence="3 6" id="KW-0349">Heme</keyword>
<dbReference type="Proteomes" id="UP000799757">
    <property type="component" value="Unassembled WGS sequence"/>
</dbReference>
<dbReference type="PANTHER" id="PTHR24305">
    <property type="entry name" value="CYTOCHROME P450"/>
    <property type="match status" value="1"/>
</dbReference>
<dbReference type="Gene3D" id="1.10.630.10">
    <property type="entry name" value="Cytochrome P450"/>
    <property type="match status" value="1"/>
</dbReference>
<dbReference type="SUPFAM" id="SSF48264">
    <property type="entry name" value="Cytochrome P450"/>
    <property type="match status" value="1"/>
</dbReference>
<feature type="binding site" description="axial binding residue" evidence="6">
    <location>
        <position position="385"/>
    </location>
    <ligand>
        <name>heme</name>
        <dbReference type="ChEBI" id="CHEBI:30413"/>
    </ligand>
    <ligandPart>
        <name>Fe</name>
        <dbReference type="ChEBI" id="CHEBI:18248"/>
    </ligandPart>
</feature>
<name>A0A6A6XML6_9PLEO</name>
<dbReference type="InterPro" id="IPR036396">
    <property type="entry name" value="Cyt_P450_sf"/>
</dbReference>
<evidence type="ECO:0000256" key="3">
    <source>
        <dbReference type="ARBA" id="ARBA00022617"/>
    </source>
</evidence>
<comment type="cofactor">
    <cofactor evidence="1 6">
        <name>heme</name>
        <dbReference type="ChEBI" id="CHEBI:30413"/>
    </cofactor>
</comment>
<evidence type="ECO:0000256" key="6">
    <source>
        <dbReference type="PIRSR" id="PIRSR602401-1"/>
    </source>
</evidence>
<keyword evidence="4 6" id="KW-0479">Metal-binding</keyword>
<dbReference type="GO" id="GO:0005506">
    <property type="term" value="F:iron ion binding"/>
    <property type="evidence" value="ECO:0007669"/>
    <property type="project" value="InterPro"/>
</dbReference>
<gene>
    <name evidence="8" type="ORF">K505DRAFT_334351</name>
</gene>
<dbReference type="PRINTS" id="PR00463">
    <property type="entry name" value="EP450I"/>
</dbReference>
<dbReference type="PROSITE" id="PS00086">
    <property type="entry name" value="CYTOCHROME_P450"/>
    <property type="match status" value="1"/>
</dbReference>
<evidence type="ECO:0000256" key="4">
    <source>
        <dbReference type="ARBA" id="ARBA00022723"/>
    </source>
</evidence>
<dbReference type="GO" id="GO:0016705">
    <property type="term" value="F:oxidoreductase activity, acting on paired donors, with incorporation or reduction of molecular oxygen"/>
    <property type="evidence" value="ECO:0007669"/>
    <property type="project" value="InterPro"/>
</dbReference>
<dbReference type="InterPro" id="IPR002401">
    <property type="entry name" value="Cyt_P450_E_grp-I"/>
</dbReference>
<keyword evidence="7" id="KW-0560">Oxidoreductase</keyword>
<evidence type="ECO:0000313" key="8">
    <source>
        <dbReference type="EMBL" id="KAF2797408.1"/>
    </source>
</evidence>